<evidence type="ECO:0000313" key="3">
    <source>
        <dbReference type="EMBL" id="RHC39675.1"/>
    </source>
</evidence>
<dbReference type="RefSeq" id="WP_109258102.1">
    <property type="nucleotide sequence ID" value="NZ_JRFS01000017.1"/>
</dbReference>
<dbReference type="EMBL" id="JRFS01000017">
    <property type="protein sequence ID" value="PWE83430.1"/>
    <property type="molecule type" value="Genomic_DNA"/>
</dbReference>
<reference evidence="3 5" key="2">
    <citation type="submission" date="2018-08" db="EMBL/GenBank/DDBJ databases">
        <title>A genome reference for cultivated species of the human gut microbiota.</title>
        <authorList>
            <person name="Zou Y."/>
            <person name="Xue W."/>
            <person name="Luo G."/>
        </authorList>
    </citation>
    <scope>NUCLEOTIDE SEQUENCE [LARGE SCALE GENOMIC DNA]</scope>
    <source>
        <strain evidence="3 5">AM36-3AA</strain>
    </source>
</reference>
<feature type="transmembrane region" description="Helical" evidence="1">
    <location>
        <begin position="12"/>
        <end position="30"/>
    </location>
</feature>
<evidence type="ECO:0000256" key="1">
    <source>
        <dbReference type="SAM" id="Phobius"/>
    </source>
</evidence>
<evidence type="ECO:0000313" key="5">
    <source>
        <dbReference type="Proteomes" id="UP000286104"/>
    </source>
</evidence>
<reference evidence="2 4" key="1">
    <citation type="submission" date="2014-09" db="EMBL/GenBank/DDBJ databases">
        <title>Butyrate-producing bacteria isolated from human gut.</title>
        <authorList>
            <person name="Zhang Q."/>
            <person name="Zhao L."/>
        </authorList>
    </citation>
    <scope>NUCLEOTIDE SEQUENCE [LARGE SCALE GENOMIC DNA]</scope>
    <source>
        <strain evidence="2 4">R22</strain>
    </source>
</reference>
<sequence>MTNNKKKRKVVIISFCAVIFLTCIIALYLSSYKSPYKYMKAHNRTTAQTKANEFLAQAHIDDKYIVFFVNENGNVACAIMKKKLLSYDVLRISGELSIRKDNENYLFSAYEDNGYEWIDWGLISESDIDKILVNGKEMNIIDNLQYSFRICWITGNGEENIPSNHEEIKKGAVR</sequence>
<dbReference type="AlphaFoldDB" id="A0A2U2EFZ1"/>
<dbReference type="Proteomes" id="UP000245905">
    <property type="component" value="Unassembled WGS sequence"/>
</dbReference>
<proteinExistence type="predicted"/>
<dbReference type="EMBL" id="QSHU01000007">
    <property type="protein sequence ID" value="RHC39675.1"/>
    <property type="molecule type" value="Genomic_DNA"/>
</dbReference>
<keyword evidence="1" id="KW-1133">Transmembrane helix</keyword>
<protein>
    <submittedName>
        <fullName evidence="2">Uncharacterized protein</fullName>
    </submittedName>
</protein>
<comment type="caution">
    <text evidence="2">The sequence shown here is derived from an EMBL/GenBank/DDBJ whole genome shotgun (WGS) entry which is preliminary data.</text>
</comment>
<keyword evidence="1" id="KW-0472">Membrane</keyword>
<evidence type="ECO:0000313" key="4">
    <source>
        <dbReference type="Proteomes" id="UP000245905"/>
    </source>
</evidence>
<organism evidence="2 4">
    <name type="scientific">Agathobacter rectalis</name>
    <dbReference type="NCBI Taxonomy" id="39491"/>
    <lineage>
        <taxon>Bacteria</taxon>
        <taxon>Bacillati</taxon>
        <taxon>Bacillota</taxon>
        <taxon>Clostridia</taxon>
        <taxon>Lachnospirales</taxon>
        <taxon>Lachnospiraceae</taxon>
        <taxon>Agathobacter</taxon>
    </lineage>
</organism>
<accession>A0A2U2EFZ1</accession>
<dbReference type="Proteomes" id="UP000286104">
    <property type="component" value="Unassembled WGS sequence"/>
</dbReference>
<evidence type="ECO:0000313" key="2">
    <source>
        <dbReference type="EMBL" id="PWE83430.1"/>
    </source>
</evidence>
<gene>
    <name evidence="3" type="ORF">DW848_06890</name>
    <name evidence="2" type="ORF">LD38_09685</name>
</gene>
<keyword evidence="1" id="KW-0812">Transmembrane</keyword>
<name>A0A2U2EFZ1_9FIRM</name>